<accession>A0ABQ0B1C2</accession>
<dbReference type="CDD" id="cd09024">
    <property type="entry name" value="Aldose_epim_lacX"/>
    <property type="match status" value="1"/>
</dbReference>
<protein>
    <submittedName>
        <fullName evidence="1">Aldose 1-epimerase family protein</fullName>
    </submittedName>
</protein>
<dbReference type="Pfam" id="PF01263">
    <property type="entry name" value="Aldose_epim"/>
    <property type="match status" value="1"/>
</dbReference>
<evidence type="ECO:0000313" key="2">
    <source>
        <dbReference type="Proteomes" id="UP001600894"/>
    </source>
</evidence>
<reference evidence="1 2" key="1">
    <citation type="submission" date="2024-04" db="EMBL/GenBank/DDBJ databases">
        <title>Defined microbial consortia suppress multidrug-resistant proinflammatory Enterobacteriaceae via ecological control.</title>
        <authorList>
            <person name="Furuichi M."/>
            <person name="Kawaguchi T."/>
            <person name="Pust M."/>
            <person name="Yasuma K."/>
            <person name="Plichta D."/>
            <person name="Hasegawa N."/>
            <person name="Ohya T."/>
            <person name="Bhattarai S."/>
            <person name="Sasajima S."/>
            <person name="Aoto Y."/>
            <person name="Tuganbaev T."/>
            <person name="Yaginuma M."/>
            <person name="Ueda M."/>
            <person name="Okahashi N."/>
            <person name="Amafuji K."/>
            <person name="Kiridooshi Y."/>
            <person name="Sugita K."/>
            <person name="Strazar M."/>
            <person name="Skelly A."/>
            <person name="Suda W."/>
            <person name="Hattori M."/>
            <person name="Nakamoto N."/>
            <person name="Caballero S."/>
            <person name="Norman J."/>
            <person name="Olle B."/>
            <person name="Tanoue T."/>
            <person name="Arita M."/>
            <person name="Bucci V."/>
            <person name="Atarashi K."/>
            <person name="Xavier R."/>
            <person name="Honda K."/>
        </authorList>
    </citation>
    <scope>NUCLEOTIDE SEQUENCE [LARGE SCALE GENOMIC DNA]</scope>
    <source>
        <strain evidence="2">f13</strain>
    </source>
</reference>
<dbReference type="EMBL" id="BAABXL010000001">
    <property type="protein sequence ID" value="GAA6270092.1"/>
    <property type="molecule type" value="Genomic_DNA"/>
</dbReference>
<dbReference type="RefSeq" id="WP_176255414.1">
    <property type="nucleotide sequence ID" value="NZ_BAABXL010000001.1"/>
</dbReference>
<dbReference type="InterPro" id="IPR008183">
    <property type="entry name" value="Aldose_1/G6P_1-epimerase"/>
</dbReference>
<gene>
    <name evidence="1" type="ORF">F130042H8_31520</name>
</gene>
<dbReference type="InterPro" id="IPR011013">
    <property type="entry name" value="Gal_mutarotase_sf_dom"/>
</dbReference>
<comment type="caution">
    <text evidence="1">The sequence shown here is derived from an EMBL/GenBank/DDBJ whole genome shotgun (WGS) entry which is preliminary data.</text>
</comment>
<dbReference type="InterPro" id="IPR037481">
    <property type="entry name" value="LacX"/>
</dbReference>
<dbReference type="Proteomes" id="UP001600894">
    <property type="component" value="Unassembled WGS sequence"/>
</dbReference>
<sequence length="303" mass="34305">MKQDGSVFTLENEELLVTIDRRGAELTGIYDKKAGREILWKADPSVWGRHAPILFPFVGKSFEGKYLCDGTEYEIMPHGFARDMEFEPVLCDMDECWYRLKDTPKTYAVYPFHFELEVGHRLTGRVIEVIWRVVNPDSGELLFMIGGHPAFQTPQGKTIYDYTLSFNKEGSGAEESAQQLHYLAPNENGYQEERRSGTLQLKDGQVPITKGFFDAALTYMFDDGQVSSVGLLVDGKPYVTVSCGGFPYLGVWTMEATHPFVCLEPWYGICAPDGYAGELKDRPGIQKLNAWGTWEKSYSIRIE</sequence>
<name>A0ABQ0B1C2_9FIRM</name>
<dbReference type="SUPFAM" id="SSF74650">
    <property type="entry name" value="Galactose mutarotase-like"/>
    <property type="match status" value="1"/>
</dbReference>
<organism evidence="1 2">
    <name type="scientific">Enterocloster alcoholdehydrogenati</name>
    <dbReference type="NCBI Taxonomy" id="2547410"/>
    <lineage>
        <taxon>Bacteria</taxon>
        <taxon>Bacillati</taxon>
        <taxon>Bacillota</taxon>
        <taxon>Clostridia</taxon>
        <taxon>Lachnospirales</taxon>
        <taxon>Lachnospiraceae</taxon>
        <taxon>Enterocloster</taxon>
    </lineage>
</organism>
<evidence type="ECO:0000313" key="1">
    <source>
        <dbReference type="EMBL" id="GAA6270092.1"/>
    </source>
</evidence>
<proteinExistence type="predicted"/>
<dbReference type="InterPro" id="IPR014718">
    <property type="entry name" value="GH-type_carb-bd"/>
</dbReference>
<keyword evidence="2" id="KW-1185">Reference proteome</keyword>
<dbReference type="Gene3D" id="2.70.98.10">
    <property type="match status" value="1"/>
</dbReference>